<dbReference type="Pfam" id="PF23447">
    <property type="entry name" value="DUF7128"/>
    <property type="match status" value="1"/>
</dbReference>
<keyword evidence="3" id="KW-1185">Reference proteome</keyword>
<feature type="domain" description="C2H2-type" evidence="1">
    <location>
        <begin position="13"/>
        <end position="40"/>
    </location>
</feature>
<dbReference type="HOGENOM" id="CLU_3210688_0_0_2"/>
<dbReference type="RefSeq" id="WP_015409296.1">
    <property type="nucleotide sequence ID" value="NC_020388.1"/>
</dbReference>
<dbReference type="InterPro" id="IPR013087">
    <property type="entry name" value="Znf_C2H2_type"/>
</dbReference>
<gene>
    <name evidence="2" type="ordered locus">Nmlp_2329</name>
</gene>
<dbReference type="KEGG" id="nmo:Nmlp_2329"/>
<accession>M1XQR3</accession>
<dbReference type="GeneID" id="77145517"/>
<evidence type="ECO:0000259" key="1">
    <source>
        <dbReference type="PROSITE" id="PS50157"/>
    </source>
</evidence>
<dbReference type="Proteomes" id="UP000011867">
    <property type="component" value="Chromosome"/>
</dbReference>
<dbReference type="AlphaFoldDB" id="M1XQR3"/>
<dbReference type="InterPro" id="IPR055552">
    <property type="entry name" value="DUF7128"/>
</dbReference>
<name>M1XQR3_NATM8</name>
<organism evidence="2 3">
    <name type="scientific">Natronomonas moolapensis (strain DSM 18674 / CECT 7526 / JCM 14361 / 8.8.11)</name>
    <dbReference type="NCBI Taxonomy" id="268739"/>
    <lineage>
        <taxon>Archaea</taxon>
        <taxon>Methanobacteriati</taxon>
        <taxon>Methanobacteriota</taxon>
        <taxon>Stenosarchaea group</taxon>
        <taxon>Halobacteria</taxon>
        <taxon>Halobacteriales</taxon>
        <taxon>Natronomonadaceae</taxon>
        <taxon>Natronomonas</taxon>
    </lineage>
</organism>
<dbReference type="PROSITE" id="PS50157">
    <property type="entry name" value="ZINC_FINGER_C2H2_2"/>
    <property type="match status" value="1"/>
</dbReference>
<reference evidence="2 3" key="1">
    <citation type="journal article" date="2013" name="Genome Announc.">
        <title>Genome of the haloarchaeon Natronomonas moolapensis, a neutrophilic member of a previously haloalkaliphilic genus.</title>
        <authorList>
            <person name="Dyall-Smith M.L."/>
            <person name="Pfeiffer F."/>
            <person name="Oberwinkler T."/>
            <person name="Klee K."/>
            <person name="Rampp M."/>
            <person name="Palm P."/>
            <person name="Gross K."/>
            <person name="Schuster S.C."/>
            <person name="Oesterhelt D."/>
        </authorList>
    </citation>
    <scope>NUCLEOTIDE SEQUENCE [LARGE SCALE GENOMIC DNA]</scope>
    <source>
        <strain evidence="3">DSM 18674 / JCM 14361 / 8.8.11</strain>
    </source>
</reference>
<protein>
    <submittedName>
        <fullName evidence="2">Small CPxCG-related zinc finger protein</fullName>
    </submittedName>
</protein>
<evidence type="ECO:0000313" key="3">
    <source>
        <dbReference type="Proteomes" id="UP000011867"/>
    </source>
</evidence>
<proteinExistence type="predicted"/>
<dbReference type="eggNOG" id="arCOG06236">
    <property type="taxonomic scope" value="Archaea"/>
</dbReference>
<sequence>MVATTERDGNTWYECEKCGLLFDSREDAAQHEENCDAEEPSYIQ</sequence>
<evidence type="ECO:0000313" key="2">
    <source>
        <dbReference type="EMBL" id="CCQ36497.1"/>
    </source>
</evidence>
<dbReference type="EMBL" id="HF582854">
    <property type="protein sequence ID" value="CCQ36497.1"/>
    <property type="molecule type" value="Genomic_DNA"/>
</dbReference>